<name>A0A370DD15_9GAMM</name>
<protein>
    <submittedName>
        <fullName evidence="1">Uncharacterized protein</fullName>
    </submittedName>
</protein>
<accession>A0A370DD15</accession>
<dbReference type="Proteomes" id="UP000254266">
    <property type="component" value="Unassembled WGS sequence"/>
</dbReference>
<dbReference type="EMBL" id="QFXC01000011">
    <property type="protein sequence ID" value="RDH82771.1"/>
    <property type="molecule type" value="Genomic_DNA"/>
</dbReference>
<sequence>MKYMAEVEEFRDKLKSGGKPFLLRNRLPAVKVELEFEGLLNGMPVVWHACIRTVEDCSLNNQVSDDPKQFIKIEIIDGRHELEVALNLNVIDMATLERTIIMIRKYKRLQPGCHEYGARSKTE</sequence>
<evidence type="ECO:0000313" key="1">
    <source>
        <dbReference type="EMBL" id="RDH82771.1"/>
    </source>
</evidence>
<reference evidence="1 2" key="1">
    <citation type="journal article" date="2018" name="ISME J.">
        <title>Endosymbiont genomes yield clues of tubeworm success.</title>
        <authorList>
            <person name="Li Y."/>
            <person name="Liles M.R."/>
            <person name="Halanych K.M."/>
        </authorList>
    </citation>
    <scope>NUCLEOTIDE SEQUENCE [LARGE SCALE GENOMIC DNA]</scope>
    <source>
        <strain evidence="1">A1464</strain>
    </source>
</reference>
<keyword evidence="2" id="KW-1185">Reference proteome</keyword>
<evidence type="ECO:0000313" key="2">
    <source>
        <dbReference type="Proteomes" id="UP000254266"/>
    </source>
</evidence>
<organism evidence="1 2">
    <name type="scientific">endosymbiont of Galathealinum brachiosum</name>
    <dbReference type="NCBI Taxonomy" id="2200906"/>
    <lineage>
        <taxon>Bacteria</taxon>
        <taxon>Pseudomonadati</taxon>
        <taxon>Pseudomonadota</taxon>
        <taxon>Gammaproteobacteria</taxon>
        <taxon>sulfur-oxidizing symbionts</taxon>
    </lineage>
</organism>
<dbReference type="AlphaFoldDB" id="A0A370DD15"/>
<proteinExistence type="predicted"/>
<comment type="caution">
    <text evidence="1">The sequence shown here is derived from an EMBL/GenBank/DDBJ whole genome shotgun (WGS) entry which is preliminary data.</text>
</comment>
<gene>
    <name evidence="1" type="ORF">DIZ80_10875</name>
</gene>